<dbReference type="AlphaFoldDB" id="A0A3S0IRD0"/>
<dbReference type="PANTHER" id="PTHR43562:SF3">
    <property type="entry name" value="SODIUM ION_PROTON EXCHANGER (EUROFUNG)"/>
    <property type="match status" value="1"/>
</dbReference>
<keyword evidence="7" id="KW-0406">Ion transport</keyword>
<dbReference type="Pfam" id="PF00999">
    <property type="entry name" value="Na_H_Exchanger"/>
    <property type="match status" value="1"/>
</dbReference>
<keyword evidence="8 10" id="KW-0472">Membrane</keyword>
<sequence length="414" mass="44741">MRFLYLILVLLATTRIFAVIAKRLHLPPIVGELVSGIALGFFLYHFQDLFPLLWEVTQGEAFEALADLGMFFLMLLAGVRMSPLDFKKTSSSAPAVAVGGMLVPIISGTLLGLMLFPESPYKMVQSWFLGTALAVTAVPVTIRMLMEFNKLDTAEGKTIVAAALWDDLLSLFILALLLATIKNGGVLSLSPELWLPLLAKVTLFFVITIPVGYYLFPIVGSRLKFTKIPDVDFSMLLIAALGYAVLAEMLDLHFIIGAFVAGMFFHPAVVEQEVYDRVDEQTSGITSGFLAPIFFVSIGFHLDLTALASIPGFVTLLIVVALLSKLIGAGLCARATGHDTQESLRIGVAMSGRGAVEIVLAGVALKAGLFNHPDPTPSIITGLFSAIVIMAIVTSIVTPLILAFLIRWQERSEP</sequence>
<keyword evidence="6" id="KW-0915">Sodium</keyword>
<evidence type="ECO:0000256" key="4">
    <source>
        <dbReference type="ARBA" id="ARBA00022692"/>
    </source>
</evidence>
<keyword evidence="9" id="KW-0739">Sodium transport</keyword>
<keyword evidence="2" id="KW-0813">Transport</keyword>
<feature type="transmembrane region" description="Helical" evidence="10">
    <location>
        <begin position="93"/>
        <end position="115"/>
    </location>
</feature>
<feature type="transmembrane region" description="Helical" evidence="10">
    <location>
        <begin position="354"/>
        <end position="373"/>
    </location>
</feature>
<evidence type="ECO:0000313" key="12">
    <source>
        <dbReference type="EMBL" id="RTR40242.1"/>
    </source>
</evidence>
<accession>A0A3S0IRD0</accession>
<comment type="caution">
    <text evidence="12">The sequence shown here is derived from an EMBL/GenBank/DDBJ whole genome shotgun (WGS) entry which is preliminary data.</text>
</comment>
<protein>
    <submittedName>
        <fullName evidence="12">Cation:proton antiporter</fullName>
    </submittedName>
</protein>
<dbReference type="GO" id="GO:0006814">
    <property type="term" value="P:sodium ion transport"/>
    <property type="evidence" value="ECO:0007669"/>
    <property type="project" value="UniProtKB-KW"/>
</dbReference>
<feature type="transmembrane region" description="Helical" evidence="10">
    <location>
        <begin position="127"/>
        <end position="146"/>
    </location>
</feature>
<name>A0A3S0IRD0_9GAMM</name>
<evidence type="ECO:0000256" key="2">
    <source>
        <dbReference type="ARBA" id="ARBA00022448"/>
    </source>
</evidence>
<feature type="transmembrane region" description="Helical" evidence="10">
    <location>
        <begin position="158"/>
        <end position="181"/>
    </location>
</feature>
<evidence type="ECO:0000259" key="11">
    <source>
        <dbReference type="Pfam" id="PF00999"/>
    </source>
</evidence>
<keyword evidence="5 10" id="KW-1133">Transmembrane helix</keyword>
<evidence type="ECO:0000256" key="9">
    <source>
        <dbReference type="ARBA" id="ARBA00023201"/>
    </source>
</evidence>
<dbReference type="EMBL" id="RXNU01000002">
    <property type="protein sequence ID" value="RTR40242.1"/>
    <property type="molecule type" value="Genomic_DNA"/>
</dbReference>
<dbReference type="InterPro" id="IPR006153">
    <property type="entry name" value="Cation/H_exchanger_TM"/>
</dbReference>
<feature type="domain" description="Cation/H+ exchanger transmembrane" evidence="11">
    <location>
        <begin position="13"/>
        <end position="408"/>
    </location>
</feature>
<proteinExistence type="predicted"/>
<evidence type="ECO:0000313" key="13">
    <source>
        <dbReference type="Proteomes" id="UP000267448"/>
    </source>
</evidence>
<dbReference type="Proteomes" id="UP000267448">
    <property type="component" value="Unassembled WGS sequence"/>
</dbReference>
<evidence type="ECO:0000256" key="10">
    <source>
        <dbReference type="SAM" id="Phobius"/>
    </source>
</evidence>
<feature type="transmembrane region" description="Helical" evidence="10">
    <location>
        <begin position="379"/>
        <end position="406"/>
    </location>
</feature>
<dbReference type="RefSeq" id="WP_126519310.1">
    <property type="nucleotide sequence ID" value="NZ_RXNU01000002.1"/>
</dbReference>
<evidence type="ECO:0000256" key="1">
    <source>
        <dbReference type="ARBA" id="ARBA00004141"/>
    </source>
</evidence>
<evidence type="ECO:0000256" key="8">
    <source>
        <dbReference type="ARBA" id="ARBA00023136"/>
    </source>
</evidence>
<evidence type="ECO:0000256" key="6">
    <source>
        <dbReference type="ARBA" id="ARBA00023053"/>
    </source>
</evidence>
<dbReference type="OrthoDB" id="9793589at2"/>
<gene>
    <name evidence="12" type="ORF">EKG38_05885</name>
</gene>
<reference evidence="12 13" key="1">
    <citation type="submission" date="2018-12" db="EMBL/GenBank/DDBJ databases">
        <authorList>
            <person name="Yu L."/>
        </authorList>
    </citation>
    <scope>NUCLEOTIDE SEQUENCE [LARGE SCALE GENOMIC DNA]</scope>
    <source>
        <strain evidence="12 13">HAW-EB2</strain>
    </source>
</reference>
<dbReference type="GO" id="GO:1902600">
    <property type="term" value="P:proton transmembrane transport"/>
    <property type="evidence" value="ECO:0007669"/>
    <property type="project" value="InterPro"/>
</dbReference>
<keyword evidence="13" id="KW-1185">Reference proteome</keyword>
<dbReference type="PANTHER" id="PTHR43562">
    <property type="entry name" value="NAPA-TYPE SODIUM/HYDROGEN ANTIPORTER"/>
    <property type="match status" value="1"/>
</dbReference>
<dbReference type="GO" id="GO:0015297">
    <property type="term" value="F:antiporter activity"/>
    <property type="evidence" value="ECO:0007669"/>
    <property type="project" value="UniProtKB-KW"/>
</dbReference>
<feature type="transmembrane region" description="Helical" evidence="10">
    <location>
        <begin position="308"/>
        <end position="333"/>
    </location>
</feature>
<organism evidence="12 13">
    <name type="scientific">Shewanella canadensis</name>
    <dbReference type="NCBI Taxonomy" id="271096"/>
    <lineage>
        <taxon>Bacteria</taxon>
        <taxon>Pseudomonadati</taxon>
        <taxon>Pseudomonadota</taxon>
        <taxon>Gammaproteobacteria</taxon>
        <taxon>Alteromonadales</taxon>
        <taxon>Shewanellaceae</taxon>
        <taxon>Shewanella</taxon>
    </lineage>
</organism>
<dbReference type="InterPro" id="IPR038770">
    <property type="entry name" value="Na+/solute_symporter_sf"/>
</dbReference>
<evidence type="ECO:0000256" key="5">
    <source>
        <dbReference type="ARBA" id="ARBA00022989"/>
    </source>
</evidence>
<feature type="transmembrane region" description="Helical" evidence="10">
    <location>
        <begin position="193"/>
        <end position="216"/>
    </location>
</feature>
<dbReference type="Gene3D" id="1.20.1530.20">
    <property type="match status" value="1"/>
</dbReference>
<dbReference type="GO" id="GO:0016020">
    <property type="term" value="C:membrane"/>
    <property type="evidence" value="ECO:0007669"/>
    <property type="project" value="UniProtKB-SubCell"/>
</dbReference>
<comment type="subcellular location">
    <subcellularLocation>
        <location evidence="1">Membrane</location>
        <topology evidence="1">Multi-pass membrane protein</topology>
    </subcellularLocation>
</comment>
<keyword evidence="3" id="KW-0050">Antiport</keyword>
<keyword evidence="4 10" id="KW-0812">Transmembrane</keyword>
<evidence type="ECO:0000256" key="7">
    <source>
        <dbReference type="ARBA" id="ARBA00023065"/>
    </source>
</evidence>
<feature type="transmembrane region" description="Helical" evidence="10">
    <location>
        <begin position="61"/>
        <end position="81"/>
    </location>
</feature>
<evidence type="ECO:0000256" key="3">
    <source>
        <dbReference type="ARBA" id="ARBA00022449"/>
    </source>
</evidence>